<reference evidence="2 3" key="1">
    <citation type="submission" date="2021-10" db="EMBL/GenBank/DDBJ databases">
        <title>Draft genome of Aestuariibacter halophilus JC2043.</title>
        <authorList>
            <person name="Emsley S.A."/>
            <person name="Pfannmuller K.M."/>
            <person name="Ushijima B."/>
            <person name="Saw J.H."/>
            <person name="Videau P."/>
        </authorList>
    </citation>
    <scope>NUCLEOTIDE SEQUENCE [LARGE SCALE GENOMIC DNA]</scope>
    <source>
        <strain evidence="2 3">JC2043</strain>
    </source>
</reference>
<evidence type="ECO:0000313" key="3">
    <source>
        <dbReference type="Proteomes" id="UP001520878"/>
    </source>
</evidence>
<accession>A0ABS8G7G6</accession>
<evidence type="ECO:0000256" key="1">
    <source>
        <dbReference type="SAM" id="Phobius"/>
    </source>
</evidence>
<organism evidence="2 3">
    <name type="scientific">Fluctibacter halophilus</name>
    <dbReference type="NCBI Taxonomy" id="226011"/>
    <lineage>
        <taxon>Bacteria</taxon>
        <taxon>Pseudomonadati</taxon>
        <taxon>Pseudomonadota</taxon>
        <taxon>Gammaproteobacteria</taxon>
        <taxon>Alteromonadales</taxon>
        <taxon>Alteromonadaceae</taxon>
        <taxon>Fluctibacter</taxon>
    </lineage>
</organism>
<keyword evidence="3" id="KW-1185">Reference proteome</keyword>
<gene>
    <name evidence="2" type="ORF">LJ739_05080</name>
</gene>
<name>A0ABS8G7G6_9ALTE</name>
<dbReference type="EMBL" id="JAJEWP010000001">
    <property type="protein sequence ID" value="MCC2615609.1"/>
    <property type="molecule type" value="Genomic_DNA"/>
</dbReference>
<proteinExistence type="predicted"/>
<dbReference type="Proteomes" id="UP001520878">
    <property type="component" value="Unassembled WGS sequence"/>
</dbReference>
<keyword evidence="1" id="KW-1133">Transmembrane helix</keyword>
<comment type="caution">
    <text evidence="2">The sequence shown here is derived from an EMBL/GenBank/DDBJ whole genome shotgun (WGS) entry which is preliminary data.</text>
</comment>
<protein>
    <recommendedName>
        <fullName evidence="4">Lipopolysaccharide assembly protein A domain-containing protein</fullName>
    </recommendedName>
</protein>
<evidence type="ECO:0000313" key="2">
    <source>
        <dbReference type="EMBL" id="MCC2615609.1"/>
    </source>
</evidence>
<feature type="transmembrane region" description="Helical" evidence="1">
    <location>
        <begin position="6"/>
        <end position="25"/>
    </location>
</feature>
<keyword evidence="1" id="KW-0812">Transmembrane</keyword>
<sequence length="46" mass="5106">MSALLAVMLVFGIAIAALAFSLIGLQMRWKMRAMKKQLGRRPSVDD</sequence>
<evidence type="ECO:0008006" key="4">
    <source>
        <dbReference type="Google" id="ProtNLM"/>
    </source>
</evidence>
<keyword evidence="1" id="KW-0472">Membrane</keyword>